<keyword evidence="1" id="KW-0812">Transmembrane</keyword>
<dbReference type="EMBL" id="JBHTMP010000019">
    <property type="protein sequence ID" value="MFD1322270.1"/>
    <property type="molecule type" value="Genomic_DNA"/>
</dbReference>
<accession>A0ABW3YDX9</accession>
<evidence type="ECO:0000313" key="2">
    <source>
        <dbReference type="EMBL" id="MFD1322270.1"/>
    </source>
</evidence>
<keyword evidence="3" id="KW-1185">Reference proteome</keyword>
<dbReference type="RefSeq" id="WP_377571020.1">
    <property type="nucleotide sequence ID" value="NZ_JBHTMP010000019.1"/>
</dbReference>
<organism evidence="2 3">
    <name type="scientific">Micromonospora sonneratiae</name>
    <dbReference type="NCBI Taxonomy" id="1184706"/>
    <lineage>
        <taxon>Bacteria</taxon>
        <taxon>Bacillati</taxon>
        <taxon>Actinomycetota</taxon>
        <taxon>Actinomycetes</taxon>
        <taxon>Micromonosporales</taxon>
        <taxon>Micromonosporaceae</taxon>
        <taxon>Micromonospora</taxon>
    </lineage>
</organism>
<dbReference type="Proteomes" id="UP001597260">
    <property type="component" value="Unassembled WGS sequence"/>
</dbReference>
<evidence type="ECO:0000256" key="1">
    <source>
        <dbReference type="SAM" id="Phobius"/>
    </source>
</evidence>
<proteinExistence type="predicted"/>
<keyword evidence="1" id="KW-0472">Membrane</keyword>
<sequence length="51" mass="5598">MTKGVGHTTRRQPFRQSNPRLLALGVDYNILLAVGWVDAVVALPAVREPGR</sequence>
<feature type="transmembrane region" description="Helical" evidence="1">
    <location>
        <begin position="21"/>
        <end position="46"/>
    </location>
</feature>
<evidence type="ECO:0000313" key="3">
    <source>
        <dbReference type="Proteomes" id="UP001597260"/>
    </source>
</evidence>
<comment type="caution">
    <text evidence="2">The sequence shown here is derived from an EMBL/GenBank/DDBJ whole genome shotgun (WGS) entry which is preliminary data.</text>
</comment>
<gene>
    <name evidence="2" type="ORF">ACFQ4H_14325</name>
</gene>
<reference evidence="3" key="1">
    <citation type="journal article" date="2019" name="Int. J. Syst. Evol. Microbiol.">
        <title>The Global Catalogue of Microorganisms (GCM) 10K type strain sequencing project: providing services to taxonomists for standard genome sequencing and annotation.</title>
        <authorList>
            <consortium name="The Broad Institute Genomics Platform"/>
            <consortium name="The Broad Institute Genome Sequencing Center for Infectious Disease"/>
            <person name="Wu L."/>
            <person name="Ma J."/>
        </authorList>
    </citation>
    <scope>NUCLEOTIDE SEQUENCE [LARGE SCALE GENOMIC DNA]</scope>
    <source>
        <strain evidence="3">JCM 31037</strain>
    </source>
</reference>
<protein>
    <submittedName>
        <fullName evidence="2">Uncharacterized protein</fullName>
    </submittedName>
</protein>
<name>A0ABW3YDX9_9ACTN</name>
<keyword evidence="1" id="KW-1133">Transmembrane helix</keyword>